<keyword evidence="2" id="KW-1185">Reference proteome</keyword>
<reference evidence="1 2" key="1">
    <citation type="submission" date="2018-03" db="EMBL/GenBank/DDBJ databases">
        <title>Brevisbacillus phylogenomics.</title>
        <authorList>
            <person name="Dunlap C."/>
        </authorList>
    </citation>
    <scope>NUCLEOTIDE SEQUENCE [LARGE SCALE GENOMIC DNA]</scope>
    <source>
        <strain evidence="1 2">NRRL NRS-1210</strain>
    </source>
</reference>
<dbReference type="Proteomes" id="UP000240419">
    <property type="component" value="Unassembled WGS sequence"/>
</dbReference>
<accession>A0A2P7VH81</accession>
<dbReference type="EMBL" id="PXZM01000007">
    <property type="protein sequence ID" value="PSJ98539.1"/>
    <property type="molecule type" value="Genomic_DNA"/>
</dbReference>
<organism evidence="1 2">
    <name type="scientific">Brevibacillus fortis</name>
    <dbReference type="NCBI Taxonomy" id="2126352"/>
    <lineage>
        <taxon>Bacteria</taxon>
        <taxon>Bacillati</taxon>
        <taxon>Bacillota</taxon>
        <taxon>Bacilli</taxon>
        <taxon>Bacillales</taxon>
        <taxon>Paenibacillaceae</taxon>
        <taxon>Brevibacillus</taxon>
    </lineage>
</organism>
<evidence type="ECO:0000313" key="2">
    <source>
        <dbReference type="Proteomes" id="UP000240419"/>
    </source>
</evidence>
<protein>
    <submittedName>
        <fullName evidence="1">Uncharacterized protein</fullName>
    </submittedName>
</protein>
<sequence>MKKKSGRTAGRIPNNQKADPIELHRIIALFKQQYGELEKITGERVHKYALQLEKQKIISKAFGENFWTKKQYLGYQIIEEHKNMYSFIVKETQKQKYKIPDVAAIVNKRDPNNELIQELLPLQNFALKMIAKEKNFEEQILTLQAQLDSKYQTIIHLREKVANLEQALFELMWYSTDRRSSLENTMSLTQNKKILEAVSQVFSNPKSFYSWYSEKVALELEQITDASQNKNVVSFEKAAKQKILSSLANDYDDL</sequence>
<evidence type="ECO:0000313" key="1">
    <source>
        <dbReference type="EMBL" id="PSJ98539.1"/>
    </source>
</evidence>
<gene>
    <name evidence="1" type="ORF">C7R93_06240</name>
</gene>
<dbReference type="RefSeq" id="WP_106837995.1">
    <property type="nucleotide sequence ID" value="NZ_JBCNIW010000041.1"/>
</dbReference>
<name>A0A2P7VH81_9BACL</name>
<comment type="caution">
    <text evidence="1">The sequence shown here is derived from an EMBL/GenBank/DDBJ whole genome shotgun (WGS) entry which is preliminary data.</text>
</comment>
<dbReference type="AlphaFoldDB" id="A0A2P7VH81"/>
<proteinExistence type="predicted"/>